<dbReference type="GO" id="GO:0042301">
    <property type="term" value="F:phosphate ion binding"/>
    <property type="evidence" value="ECO:0007669"/>
    <property type="project" value="UniProtKB-UniRule"/>
</dbReference>
<dbReference type="PANTHER" id="PTHR30570:SF1">
    <property type="entry name" value="PHOSPHATE-BINDING PROTEIN PSTS"/>
    <property type="match status" value="1"/>
</dbReference>
<dbReference type="PROSITE" id="PS51257">
    <property type="entry name" value="PROKAR_LIPOPROTEIN"/>
    <property type="match status" value="1"/>
</dbReference>
<comment type="similarity">
    <text evidence="1 4">Belongs to the PstS family.</text>
</comment>
<keyword evidence="2 4" id="KW-0813">Transport</keyword>
<dbReference type="Pfam" id="PF12849">
    <property type="entry name" value="PBP_like_2"/>
    <property type="match status" value="1"/>
</dbReference>
<accession>A0A5C6FG64</accession>
<dbReference type="Proteomes" id="UP000318288">
    <property type="component" value="Unassembled WGS sequence"/>
</dbReference>
<evidence type="ECO:0000256" key="1">
    <source>
        <dbReference type="ARBA" id="ARBA00008725"/>
    </source>
</evidence>
<keyword evidence="4" id="KW-0592">Phosphate transport</keyword>
<dbReference type="GO" id="GO:0006817">
    <property type="term" value="P:phosphate ion transport"/>
    <property type="evidence" value="ECO:0007669"/>
    <property type="project" value="UniProtKB-UniRule"/>
</dbReference>
<dbReference type="EMBL" id="SJPW01000001">
    <property type="protein sequence ID" value="TWU59815.1"/>
    <property type="molecule type" value="Genomic_DNA"/>
</dbReference>
<comment type="caution">
    <text evidence="6">The sequence shown here is derived from an EMBL/GenBank/DDBJ whole genome shotgun (WGS) entry which is preliminary data.</text>
</comment>
<dbReference type="SUPFAM" id="SSF53850">
    <property type="entry name" value="Periplasmic binding protein-like II"/>
    <property type="match status" value="1"/>
</dbReference>
<dbReference type="PANTHER" id="PTHR30570">
    <property type="entry name" value="PERIPLASMIC PHOSPHATE BINDING COMPONENT OF PHOSPHATE ABC TRANSPORTER"/>
    <property type="match status" value="1"/>
</dbReference>
<proteinExistence type="inferred from homology"/>
<protein>
    <recommendedName>
        <fullName evidence="4">Phosphate-binding protein</fullName>
    </recommendedName>
</protein>
<feature type="signal peptide" evidence="4">
    <location>
        <begin position="1"/>
        <end position="28"/>
    </location>
</feature>
<dbReference type="Gene3D" id="3.40.190.10">
    <property type="entry name" value="Periplasmic binding protein-like II"/>
    <property type="match status" value="2"/>
</dbReference>
<comment type="function">
    <text evidence="4">Involved in the system for phosphate transport across the cytoplasmic membrane.</text>
</comment>
<evidence type="ECO:0000256" key="3">
    <source>
        <dbReference type="ARBA" id="ARBA00022729"/>
    </source>
</evidence>
<dbReference type="FunFam" id="3.40.190.10:FF:000055">
    <property type="entry name" value="Phosphate ABC transporter, phosphate-binding protein"/>
    <property type="match status" value="1"/>
</dbReference>
<feature type="domain" description="PBP" evidence="5">
    <location>
        <begin position="41"/>
        <end position="295"/>
    </location>
</feature>
<name>A0A5C6FG64_9BACT</name>
<organism evidence="6 7">
    <name type="scientific">Rubripirellula tenax</name>
    <dbReference type="NCBI Taxonomy" id="2528015"/>
    <lineage>
        <taxon>Bacteria</taxon>
        <taxon>Pseudomonadati</taxon>
        <taxon>Planctomycetota</taxon>
        <taxon>Planctomycetia</taxon>
        <taxon>Pirellulales</taxon>
        <taxon>Pirellulaceae</taxon>
        <taxon>Rubripirellula</taxon>
    </lineage>
</organism>
<dbReference type="InterPro" id="IPR011862">
    <property type="entry name" value="Phos-bd"/>
</dbReference>
<reference evidence="6 7" key="1">
    <citation type="submission" date="2019-02" db="EMBL/GenBank/DDBJ databases">
        <title>Deep-cultivation of Planctomycetes and their phenomic and genomic characterization uncovers novel biology.</title>
        <authorList>
            <person name="Wiegand S."/>
            <person name="Jogler M."/>
            <person name="Boedeker C."/>
            <person name="Pinto D."/>
            <person name="Vollmers J."/>
            <person name="Rivas-Marin E."/>
            <person name="Kohn T."/>
            <person name="Peeters S.H."/>
            <person name="Heuer A."/>
            <person name="Rast P."/>
            <person name="Oberbeckmann S."/>
            <person name="Bunk B."/>
            <person name="Jeske O."/>
            <person name="Meyerdierks A."/>
            <person name="Storesund J.E."/>
            <person name="Kallscheuer N."/>
            <person name="Luecker S."/>
            <person name="Lage O.M."/>
            <person name="Pohl T."/>
            <person name="Merkel B.J."/>
            <person name="Hornburger P."/>
            <person name="Mueller R.-W."/>
            <person name="Bruemmer F."/>
            <person name="Labrenz M."/>
            <person name="Spormann A.M."/>
            <person name="Op Den Camp H."/>
            <person name="Overmann J."/>
            <person name="Amann R."/>
            <person name="Jetten M.S.M."/>
            <person name="Mascher T."/>
            <person name="Medema M.H."/>
            <person name="Devos D.P."/>
            <person name="Kaster A.-K."/>
            <person name="Ovreas L."/>
            <person name="Rohde M."/>
            <person name="Galperin M.Y."/>
            <person name="Jogler C."/>
        </authorList>
    </citation>
    <scope>NUCLEOTIDE SEQUENCE [LARGE SCALE GENOMIC DNA]</scope>
    <source>
        <strain evidence="6 7">Poly51</strain>
    </source>
</reference>
<dbReference type="RefSeq" id="WP_146453384.1">
    <property type="nucleotide sequence ID" value="NZ_SJPW01000001.1"/>
</dbReference>
<gene>
    <name evidence="6" type="primary">pstS</name>
    <name evidence="6" type="ORF">Poly51_00880</name>
</gene>
<evidence type="ECO:0000313" key="7">
    <source>
        <dbReference type="Proteomes" id="UP000318288"/>
    </source>
</evidence>
<keyword evidence="7" id="KW-1185">Reference proteome</keyword>
<dbReference type="AlphaFoldDB" id="A0A5C6FG64"/>
<dbReference type="NCBIfam" id="TIGR02136">
    <property type="entry name" value="ptsS_2"/>
    <property type="match status" value="1"/>
</dbReference>
<dbReference type="InterPro" id="IPR050811">
    <property type="entry name" value="Phosphate_ABC_transporter"/>
</dbReference>
<dbReference type="InterPro" id="IPR024370">
    <property type="entry name" value="PBP_domain"/>
</dbReference>
<keyword evidence="3 4" id="KW-0732">Signal</keyword>
<evidence type="ECO:0000313" key="6">
    <source>
        <dbReference type="EMBL" id="TWU59815.1"/>
    </source>
</evidence>
<evidence type="ECO:0000256" key="2">
    <source>
        <dbReference type="ARBA" id="ARBA00022448"/>
    </source>
</evidence>
<dbReference type="CDD" id="cd13654">
    <property type="entry name" value="PBP2_phosphate_like_2"/>
    <property type="match status" value="1"/>
</dbReference>
<evidence type="ECO:0000259" key="5">
    <source>
        <dbReference type="Pfam" id="PF12849"/>
    </source>
</evidence>
<evidence type="ECO:0000256" key="4">
    <source>
        <dbReference type="RuleBase" id="RU367119"/>
    </source>
</evidence>
<feature type="chain" id="PRO_5027153343" description="Phosphate-binding protein" evidence="4">
    <location>
        <begin position="29"/>
        <end position="355"/>
    </location>
</feature>
<sequence length="355" mass="38273" precursor="true">MKLQSPVFAITFAATLAFFVGCDSTKQAAGPATNDSPAGDTETASTLVGDIKIDGSSTVQPISDAVREAFIKLHPGVKVTVGGQGTGNGFKEFYAGATDISDASRPIKSGELEKAQAAGIDFLELAIAYDGLTIVVNPKNDWVKSLTVEQLTKIFVGDNAAKKWNDIDPSWPDQEIKIFAPGTGSGTYDYVKEVTAGDNELRGDMTLNEDDNVLVQGVAGNKFSIGFFGVAYYTQNAKILQAVPIVNPETNEPTLPTTENIASGKYAPFSRPLFIYVNAQSLNRAEVQTFVDFYLENVSTFCAEGKVDYVQLPDDVFERTLENYDSVATGTHFIDGQGKTREGTFAELYTAENLE</sequence>
<dbReference type="OrthoDB" id="9790048at2"/>